<dbReference type="EMBL" id="VJZC01000883">
    <property type="protein sequence ID" value="MPY64664.1"/>
    <property type="molecule type" value="Genomic_DNA"/>
</dbReference>
<protein>
    <submittedName>
        <fullName evidence="4">Glycosylase</fullName>
    </submittedName>
</protein>
<evidence type="ECO:0000313" key="4">
    <source>
        <dbReference type="EMBL" id="MPY64664.1"/>
    </source>
</evidence>
<dbReference type="InterPro" id="IPR012878">
    <property type="entry name" value="Beta-AFase-like_GH127_cat"/>
</dbReference>
<evidence type="ECO:0000256" key="2">
    <source>
        <dbReference type="ARBA" id="ARBA00023157"/>
    </source>
</evidence>
<dbReference type="InterPro" id="IPR006558">
    <property type="entry name" value="LamG-like"/>
</dbReference>
<evidence type="ECO:0000259" key="3">
    <source>
        <dbReference type="SMART" id="SM00560"/>
    </source>
</evidence>
<dbReference type="AlphaFoldDB" id="A0A5N8XZ89"/>
<accession>A0A5N8XZ89</accession>
<keyword evidence="5" id="KW-1185">Reference proteome</keyword>
<dbReference type="InterPro" id="IPR013320">
    <property type="entry name" value="ConA-like_dom_sf"/>
</dbReference>
<dbReference type="InterPro" id="IPR008928">
    <property type="entry name" value="6-hairpin_glycosidase_sf"/>
</dbReference>
<comment type="caution">
    <text evidence="4">The sequence shown here is derived from an EMBL/GenBank/DDBJ whole genome shotgun (WGS) entry which is preliminary data.</text>
</comment>
<evidence type="ECO:0000313" key="5">
    <source>
        <dbReference type="Proteomes" id="UP000400924"/>
    </source>
</evidence>
<feature type="domain" description="LamG-like jellyroll fold" evidence="3">
    <location>
        <begin position="168"/>
        <end position="305"/>
    </location>
</feature>
<sequence>MAYAATGRAAAATVPAPSAWSLRPFELKDVRLGQGVFATKRQLMLDHGRGYDVNRLLQVFRANAGLSTGGAVAPGGWEGLDGEANGNLRGHYTGHFLTMLSQAYASTGNQAYADKIRTMVGALTDVRAALRKDPVMLSVTGKFGTAQENVRGSYQYVDLPNTVLGGATAITLSAWVKPTHNANWTRVFDFGNNSTRYMFLAARNGSGVPRFAITTNGPGGEQGLNGTAALPIDQWSHLAVTISGSTGTLYVNGTAVATNTSMTLNPAALGTLANNWLGRSNFSTDPVFAGAFDEFNVWSRALTAAEITALQSNRASATPAGRGNLASYDFFETTGGTFADASGRGLTATLRRTWGGPSHPGFLAAYPETQFIELESMTSGDYTRVWAPYYTAHKILKGLLDAYLATDDSRALDLASGMCDWMHSRLSKLPDATLQRMWGIFSSGEFGGIVETIVDLHALTGKAEHLALAKLFDLDKLIDACAANTDTLDGLHANQHIPIFTGYVRLYDATGETRYLTAAKNFWGMVVPHRMYGIGGTSTAEFWKARGVVAGTISDTNAETCCAYNLLKLSRMLFFHDQDPKYMDYYERALYNQVLGSKQDKADAEKPLVTYFIGLKPGHVRDYTPKQGTTCCEGTGMESATKYQDSVYFRKADDSALYVNLYSPSTLAWSAKGVTVTQTTEYPREQGSTITVSGGSASFDLKLRVPSWATSGFRVTVNGSTVSGTPNPGSYFTLSRTWRSGDTVRVTVPFRLRVEKALDDPSLQTLFYGPVNLVGRNASTSYLQAGLYANAALSGDLLPSVTPVSGKPLHYTLNGTEFAPFSEGTEDPTHAYVRRSEPKVVFGNTDSGVTNPAKSDGTTLLDEIWAGAPFGDKGALVTRVRSTVDAWVSAGRLSQADGQKVVTTAQNATYVS</sequence>
<dbReference type="GO" id="GO:0005975">
    <property type="term" value="P:carbohydrate metabolic process"/>
    <property type="evidence" value="ECO:0007669"/>
    <property type="project" value="InterPro"/>
</dbReference>
<dbReference type="Gene3D" id="2.60.120.200">
    <property type="match status" value="1"/>
</dbReference>
<dbReference type="SMART" id="SM00560">
    <property type="entry name" value="LamGL"/>
    <property type="match status" value="1"/>
</dbReference>
<organism evidence="4 5">
    <name type="scientific">Streptomyces spongiae</name>
    <dbReference type="NCBI Taxonomy" id="565072"/>
    <lineage>
        <taxon>Bacteria</taxon>
        <taxon>Bacillati</taxon>
        <taxon>Actinomycetota</taxon>
        <taxon>Actinomycetes</taxon>
        <taxon>Kitasatosporales</taxon>
        <taxon>Streptomycetaceae</taxon>
        <taxon>Streptomyces</taxon>
    </lineage>
</organism>
<name>A0A5N8XZ89_9ACTN</name>
<dbReference type="InterPro" id="IPR049046">
    <property type="entry name" value="Beta-AFase-like_GH127_middle"/>
</dbReference>
<dbReference type="Pfam" id="PF13385">
    <property type="entry name" value="Laminin_G_3"/>
    <property type="match status" value="1"/>
</dbReference>
<dbReference type="PANTHER" id="PTHR31151:SF0">
    <property type="entry name" value="PROLINE-TRNA LIGASE (DUF1680)"/>
    <property type="match status" value="1"/>
</dbReference>
<proteinExistence type="predicted"/>
<evidence type="ECO:0000256" key="1">
    <source>
        <dbReference type="ARBA" id="ARBA00022729"/>
    </source>
</evidence>
<keyword evidence="2" id="KW-1015">Disulfide bond</keyword>
<dbReference type="PANTHER" id="PTHR31151">
    <property type="entry name" value="PROLINE-TRNA LIGASE (DUF1680)"/>
    <property type="match status" value="1"/>
</dbReference>
<dbReference type="SUPFAM" id="SSF48208">
    <property type="entry name" value="Six-hairpin glycosidases"/>
    <property type="match status" value="1"/>
</dbReference>
<keyword evidence="1" id="KW-0732">Signal</keyword>
<gene>
    <name evidence="4" type="ORF">FNH08_48190</name>
</gene>
<dbReference type="Proteomes" id="UP000400924">
    <property type="component" value="Unassembled WGS sequence"/>
</dbReference>
<dbReference type="Pfam" id="PF20736">
    <property type="entry name" value="Glyco_hydro127M"/>
    <property type="match status" value="1"/>
</dbReference>
<dbReference type="Pfam" id="PF07944">
    <property type="entry name" value="Beta-AFase-like_GH127_cat"/>
    <property type="match status" value="2"/>
</dbReference>
<reference evidence="4 5" key="1">
    <citation type="submission" date="2019-07" db="EMBL/GenBank/DDBJ databases">
        <title>New species of Amycolatopsis and Streptomyces.</title>
        <authorList>
            <person name="Duangmal K."/>
            <person name="Teo W.F.A."/>
            <person name="Lipun K."/>
        </authorList>
    </citation>
    <scope>NUCLEOTIDE SEQUENCE [LARGE SCALE GENOMIC DNA]</scope>
    <source>
        <strain evidence="4 5">NBRC 106415</strain>
    </source>
</reference>
<dbReference type="OrthoDB" id="9757939at2"/>
<dbReference type="SUPFAM" id="SSF49899">
    <property type="entry name" value="Concanavalin A-like lectins/glucanases"/>
    <property type="match status" value="1"/>
</dbReference>